<keyword evidence="1" id="KW-1133">Transmembrane helix</keyword>
<organism evidence="2 3">
    <name type="scientific">Burkholderia stabilis</name>
    <dbReference type="NCBI Taxonomy" id="95485"/>
    <lineage>
        <taxon>Bacteria</taxon>
        <taxon>Pseudomonadati</taxon>
        <taxon>Pseudomonadota</taxon>
        <taxon>Betaproteobacteria</taxon>
        <taxon>Burkholderiales</taxon>
        <taxon>Burkholderiaceae</taxon>
        <taxon>Burkholderia</taxon>
        <taxon>Burkholderia cepacia complex</taxon>
    </lineage>
</organism>
<accession>A0AAJ5NK92</accession>
<keyword evidence="3" id="KW-1185">Reference proteome</keyword>
<dbReference type="GeneID" id="39468069"/>
<dbReference type="RefSeq" id="WP_137910198.1">
    <property type="nucleotide sequence ID" value="NZ_LR025745.1"/>
</dbReference>
<keyword evidence="1" id="KW-0812">Transmembrane</keyword>
<evidence type="ECO:0000313" key="2">
    <source>
        <dbReference type="EMBL" id="VBB17528.1"/>
    </source>
</evidence>
<feature type="transmembrane region" description="Helical" evidence="1">
    <location>
        <begin position="61"/>
        <end position="87"/>
    </location>
</feature>
<keyword evidence="2" id="KW-0614">Plasmid</keyword>
<feature type="transmembrane region" description="Helical" evidence="1">
    <location>
        <begin position="20"/>
        <end position="41"/>
    </location>
</feature>
<evidence type="ECO:0008006" key="4">
    <source>
        <dbReference type="Google" id="ProtNLM"/>
    </source>
</evidence>
<dbReference type="EMBL" id="LR025745">
    <property type="protein sequence ID" value="VBB17528.1"/>
    <property type="molecule type" value="Genomic_DNA"/>
</dbReference>
<sequence>MTGNLDRESAEPVPTRVEQVVMVIARLVVGVIVMIFVYQWAFEPAIAEILKMPADAVGSRIAAALGLAMVAVFGAVQLFEVIGWLIYGAFECYAALRARGGQQE</sequence>
<gene>
    <name evidence="2" type="ORF">BSTAB16_7748</name>
</gene>
<dbReference type="AlphaFoldDB" id="A0AAJ5NK92"/>
<proteinExistence type="predicted"/>
<reference evidence="2 3" key="1">
    <citation type="submission" date="2017-11" db="EMBL/GenBank/DDBJ databases">
        <authorList>
            <person name="Seth-Smith MB H."/>
        </authorList>
    </citation>
    <scope>NUCLEOTIDE SEQUENCE [LARGE SCALE GENOMIC DNA]</scope>
    <source>
        <strain evidence="2">E</strain>
        <plasmid evidence="3">iv</plasmid>
    </source>
</reference>
<evidence type="ECO:0000256" key="1">
    <source>
        <dbReference type="SAM" id="Phobius"/>
    </source>
</evidence>
<dbReference type="Proteomes" id="UP000268684">
    <property type="component" value="Plasmid IV"/>
</dbReference>
<protein>
    <recommendedName>
        <fullName evidence="4">DUF4282 domain-containing protein</fullName>
    </recommendedName>
</protein>
<evidence type="ECO:0000313" key="3">
    <source>
        <dbReference type="Proteomes" id="UP000268684"/>
    </source>
</evidence>
<keyword evidence="1" id="KW-0472">Membrane</keyword>
<geneLocation type="plasmid" evidence="3">
    <name>iv</name>
</geneLocation>
<name>A0AAJ5NK92_9BURK</name>